<comment type="caution">
    <text evidence="2">The sequence shown here is derived from an EMBL/GenBank/DDBJ whole genome shotgun (WGS) entry which is preliminary data.</text>
</comment>
<reference evidence="2 3" key="1">
    <citation type="submission" date="2013-04" db="EMBL/GenBank/DDBJ databases">
        <title>Hyphomonas hirschiana VP5 Genome Sequencing.</title>
        <authorList>
            <person name="Lai Q."/>
            <person name="Shao Z."/>
        </authorList>
    </citation>
    <scope>NUCLEOTIDE SEQUENCE [LARGE SCALE GENOMIC DNA]</scope>
    <source>
        <strain evidence="2 3">VP5</strain>
    </source>
</reference>
<dbReference type="Pfam" id="PF04379">
    <property type="entry name" value="DUF525"/>
    <property type="match status" value="1"/>
</dbReference>
<dbReference type="AlphaFoldDB" id="A0A059FLF8"/>
<accession>A0A059FLF8</accession>
<sequence>MARRPAPPQYEAITDGVRIRVRPKFLHDESEPTRAKFMWQYTVEVENESDRTWTIIRRHWRIVDSAGRLQAVDGEGVIGQTPTVGPGQRFSYTSGAPLATPSGMMTGTYDLVDDAGEEMVAMIPAFSLDSPYDTSRPS</sequence>
<protein>
    <submittedName>
        <fullName evidence="2">ApaG protein</fullName>
    </submittedName>
</protein>
<dbReference type="OrthoDB" id="9795226at2"/>
<feature type="domain" description="ApaG" evidence="1">
    <location>
        <begin position="11"/>
        <end position="135"/>
    </location>
</feature>
<dbReference type="PATRIC" id="fig|1280951.3.peg.2590"/>
<dbReference type="InterPro" id="IPR007474">
    <property type="entry name" value="ApaG_domain"/>
</dbReference>
<dbReference type="Gene3D" id="2.60.40.1470">
    <property type="entry name" value="ApaG domain"/>
    <property type="match status" value="1"/>
</dbReference>
<evidence type="ECO:0000259" key="1">
    <source>
        <dbReference type="PROSITE" id="PS51087"/>
    </source>
</evidence>
<dbReference type="GO" id="GO:0070987">
    <property type="term" value="P:error-free translesion synthesis"/>
    <property type="evidence" value="ECO:0007669"/>
    <property type="project" value="TreeGrafter"/>
</dbReference>
<dbReference type="InterPro" id="IPR036767">
    <property type="entry name" value="ApaG_sf"/>
</dbReference>
<name>A0A059FLF8_9PROT</name>
<dbReference type="SUPFAM" id="SSF110069">
    <property type="entry name" value="ApaG-like"/>
    <property type="match status" value="1"/>
</dbReference>
<dbReference type="PROSITE" id="PS51087">
    <property type="entry name" value="APAG"/>
    <property type="match status" value="1"/>
</dbReference>
<dbReference type="PANTHER" id="PTHR14289:SF16">
    <property type="entry name" value="POLYMERASE DELTA-INTERACTING PROTEIN 2"/>
    <property type="match status" value="1"/>
</dbReference>
<organism evidence="2 3">
    <name type="scientific">Hyphomonas hirschiana VP5</name>
    <dbReference type="NCBI Taxonomy" id="1280951"/>
    <lineage>
        <taxon>Bacteria</taxon>
        <taxon>Pseudomonadati</taxon>
        <taxon>Pseudomonadota</taxon>
        <taxon>Alphaproteobacteria</taxon>
        <taxon>Hyphomonadales</taxon>
        <taxon>Hyphomonadaceae</taxon>
        <taxon>Hyphomonas</taxon>
    </lineage>
</organism>
<evidence type="ECO:0000313" key="2">
    <source>
        <dbReference type="EMBL" id="KCZ91480.1"/>
    </source>
</evidence>
<dbReference type="RefSeq" id="WP_011647650.1">
    <property type="nucleotide sequence ID" value="NZ_ARYI01000011.1"/>
</dbReference>
<dbReference type="EMBL" id="ARYI01000011">
    <property type="protein sequence ID" value="KCZ91480.1"/>
    <property type="molecule type" value="Genomic_DNA"/>
</dbReference>
<dbReference type="NCBIfam" id="NF003967">
    <property type="entry name" value="PRK05461.1"/>
    <property type="match status" value="1"/>
</dbReference>
<keyword evidence="3" id="KW-1185">Reference proteome</keyword>
<dbReference type="Proteomes" id="UP000025061">
    <property type="component" value="Unassembled WGS sequence"/>
</dbReference>
<proteinExistence type="predicted"/>
<evidence type="ECO:0000313" key="3">
    <source>
        <dbReference type="Proteomes" id="UP000025061"/>
    </source>
</evidence>
<gene>
    <name evidence="2" type="ORF">HHI_12849</name>
</gene>
<dbReference type="PANTHER" id="PTHR14289">
    <property type="entry name" value="F-BOX ONLY PROTEIN 3"/>
    <property type="match status" value="1"/>
</dbReference>